<evidence type="ECO:0000256" key="1">
    <source>
        <dbReference type="ARBA" id="ARBA00007033"/>
    </source>
</evidence>
<feature type="transmembrane region" description="Helical" evidence="2">
    <location>
        <begin position="6"/>
        <end position="26"/>
    </location>
</feature>
<dbReference type="InterPro" id="IPR005069">
    <property type="entry name" value="Nucl-diP-sugar_transferase"/>
</dbReference>
<gene>
    <name evidence="5 6" type="primary">LOC110989324</name>
</gene>
<accession>A0A8B7ZX29</accession>
<dbReference type="Proteomes" id="UP000694845">
    <property type="component" value="Unplaced"/>
</dbReference>
<dbReference type="AlphaFoldDB" id="A0A8B7ZX29"/>
<dbReference type="SUPFAM" id="SSF53448">
    <property type="entry name" value="Nucleotide-diphospho-sugar transferases"/>
    <property type="match status" value="1"/>
</dbReference>
<dbReference type="RefSeq" id="XP_022109320.1">
    <property type="nucleotide sequence ID" value="XM_022253628.1"/>
</dbReference>
<sequence>MAQEHVYKVLFFVQSAAFIMLIISYSQNPGVLYGSRLQPSPKARVTNACNCSSNKTTLKNETVHLCMPVQNDIRGPLSNCTLADVMKRSKVMLLSTTNLGFLDITLNMLESIKRIGVCVNTTIIAEDQKCYRYLSKRAEADPAVHVVLTNSGESTSKEILRTQRRQYYALFNKRQSYLLTMLQQGLDVLFSDADTFWFRDPFPFFKGDFDISLIDSISPYPVRTNRGDYCAGFVYYKPTNATLQLVNTWIQTMQENDKKGKLLADQSVLNGLVHADKPVYVRIKPLDTNIFPWGPKFYSLLEKKANYSTVVMHAASIRGRAAKIAKFKSSNMWLVNSTIEEIAGQA</sequence>
<keyword evidence="4" id="KW-1185">Reference proteome</keyword>
<evidence type="ECO:0000259" key="3">
    <source>
        <dbReference type="Pfam" id="PF03407"/>
    </source>
</evidence>
<evidence type="ECO:0000313" key="6">
    <source>
        <dbReference type="RefSeq" id="XP_022109320.1"/>
    </source>
</evidence>
<dbReference type="GO" id="GO:0016757">
    <property type="term" value="F:glycosyltransferase activity"/>
    <property type="evidence" value="ECO:0007669"/>
    <property type="project" value="TreeGrafter"/>
</dbReference>
<dbReference type="KEGG" id="aplc:110989324"/>
<feature type="domain" description="Nucleotide-diphospho-sugar transferase" evidence="3">
    <location>
        <begin position="120"/>
        <end position="325"/>
    </location>
</feature>
<keyword evidence="2" id="KW-1133">Transmembrane helix</keyword>
<dbReference type="Pfam" id="PF03407">
    <property type="entry name" value="Nucleotid_trans"/>
    <property type="match status" value="1"/>
</dbReference>
<comment type="similarity">
    <text evidence="1">Belongs to the glycosyltransferase 77 family.</text>
</comment>
<protein>
    <submittedName>
        <fullName evidence="5 6">UDP-galactose:fucoside alpha-3-galactosyltransferase-like</fullName>
    </submittedName>
</protein>
<evidence type="ECO:0000313" key="5">
    <source>
        <dbReference type="RefSeq" id="XP_022109319.1"/>
    </source>
</evidence>
<keyword evidence="2" id="KW-0472">Membrane</keyword>
<keyword evidence="2" id="KW-0812">Transmembrane</keyword>
<dbReference type="GO" id="GO:0005794">
    <property type="term" value="C:Golgi apparatus"/>
    <property type="evidence" value="ECO:0007669"/>
    <property type="project" value="TreeGrafter"/>
</dbReference>
<dbReference type="Gene3D" id="3.90.550.10">
    <property type="entry name" value="Spore Coat Polysaccharide Biosynthesis Protein SpsA, Chain A"/>
    <property type="match status" value="1"/>
</dbReference>
<evidence type="ECO:0000313" key="4">
    <source>
        <dbReference type="Proteomes" id="UP000694845"/>
    </source>
</evidence>
<dbReference type="OMA" id="ARVTNAC"/>
<organism evidence="4 6">
    <name type="scientific">Acanthaster planci</name>
    <name type="common">Crown-of-thorns starfish</name>
    <dbReference type="NCBI Taxonomy" id="133434"/>
    <lineage>
        <taxon>Eukaryota</taxon>
        <taxon>Metazoa</taxon>
        <taxon>Echinodermata</taxon>
        <taxon>Eleutherozoa</taxon>
        <taxon>Asterozoa</taxon>
        <taxon>Asteroidea</taxon>
        <taxon>Valvatacea</taxon>
        <taxon>Valvatida</taxon>
        <taxon>Acanthasteridae</taxon>
        <taxon>Acanthaster</taxon>
    </lineage>
</organism>
<dbReference type="PANTHER" id="PTHR47032:SF1">
    <property type="entry name" value="UDP-D-XYLOSE:L-FUCOSE ALPHA-1,3-D-XYLOSYLTRANSFERASE-RELATED"/>
    <property type="match status" value="1"/>
</dbReference>
<dbReference type="GeneID" id="110989324"/>
<dbReference type="OrthoDB" id="540503at2759"/>
<proteinExistence type="inferred from homology"/>
<dbReference type="RefSeq" id="XP_022109319.1">
    <property type="nucleotide sequence ID" value="XM_022253627.1"/>
</dbReference>
<reference evidence="5 6" key="1">
    <citation type="submission" date="2025-04" db="UniProtKB">
        <authorList>
            <consortium name="RefSeq"/>
        </authorList>
    </citation>
    <scope>IDENTIFICATION</scope>
</reference>
<dbReference type="InterPro" id="IPR029044">
    <property type="entry name" value="Nucleotide-diphossugar_trans"/>
</dbReference>
<name>A0A8B7ZX29_ACAPL</name>
<dbReference type="InterPro" id="IPR052636">
    <property type="entry name" value="UDP-D-xylose:L-fucose_XylT"/>
</dbReference>
<dbReference type="PANTHER" id="PTHR47032">
    <property type="entry name" value="UDP-D-XYLOSE:L-FUCOSE ALPHA-1,3-D-XYLOSYLTRANSFERASE-RELATED"/>
    <property type="match status" value="1"/>
</dbReference>
<evidence type="ECO:0000256" key="2">
    <source>
        <dbReference type="SAM" id="Phobius"/>
    </source>
</evidence>